<dbReference type="Proteomes" id="UP000887577">
    <property type="component" value="Unplaced"/>
</dbReference>
<accession>A0A914YHG2</accession>
<organism evidence="1 2">
    <name type="scientific">Panagrolaimus superbus</name>
    <dbReference type="NCBI Taxonomy" id="310955"/>
    <lineage>
        <taxon>Eukaryota</taxon>
        <taxon>Metazoa</taxon>
        <taxon>Ecdysozoa</taxon>
        <taxon>Nematoda</taxon>
        <taxon>Chromadorea</taxon>
        <taxon>Rhabditida</taxon>
        <taxon>Tylenchina</taxon>
        <taxon>Panagrolaimomorpha</taxon>
        <taxon>Panagrolaimoidea</taxon>
        <taxon>Panagrolaimidae</taxon>
        <taxon>Panagrolaimus</taxon>
    </lineage>
</organism>
<protein>
    <submittedName>
        <fullName evidence="2">Uncharacterized protein</fullName>
    </submittedName>
</protein>
<evidence type="ECO:0000313" key="1">
    <source>
        <dbReference type="Proteomes" id="UP000887577"/>
    </source>
</evidence>
<sequence length="158" mass="17462">MFATTSGILNTIRATSQPIQSSSSTTTTAAPSSTTTLALTTTGIPSMSFNLNVIEQLEKSEYGRQCLDHFEELSTTKELFLSNVIKVKFVNIIGQWLMLNCRQCGQPSAEERRNFVAFCLAQLPCELNPDIFTNKDGTGTLDNYVKNKRQASKKPSKN</sequence>
<name>A0A914YHG2_9BILA</name>
<dbReference type="AlphaFoldDB" id="A0A914YHG2"/>
<reference evidence="2" key="1">
    <citation type="submission" date="2022-11" db="UniProtKB">
        <authorList>
            <consortium name="WormBaseParasite"/>
        </authorList>
    </citation>
    <scope>IDENTIFICATION</scope>
</reference>
<proteinExistence type="predicted"/>
<evidence type="ECO:0000313" key="2">
    <source>
        <dbReference type="WBParaSite" id="PSU_v2.g18233.t1"/>
    </source>
</evidence>
<keyword evidence="1" id="KW-1185">Reference proteome</keyword>
<dbReference type="WBParaSite" id="PSU_v2.g18233.t1">
    <property type="protein sequence ID" value="PSU_v2.g18233.t1"/>
    <property type="gene ID" value="PSU_v2.g18233"/>
</dbReference>